<feature type="domain" description="Sulfotransferase" evidence="4">
    <location>
        <begin position="49"/>
        <end position="137"/>
    </location>
</feature>
<evidence type="ECO:0000313" key="5">
    <source>
        <dbReference type="EMBL" id="KAJ1131272.1"/>
    </source>
</evidence>
<dbReference type="PANTHER" id="PTHR11783">
    <property type="entry name" value="SULFOTRANSFERASE SULT"/>
    <property type="match status" value="1"/>
</dbReference>
<dbReference type="SUPFAM" id="SSF52540">
    <property type="entry name" value="P-loop containing nucleoside triphosphate hydrolases"/>
    <property type="match status" value="1"/>
</dbReference>
<sequence length="144" mass="16584">MRFCNLRRIWGQGAWGSTDYNSHEPGRVIDAFRMHLVVARGRDTAFGVDLRGSVQKISTFVGKELDEKAIDAIVENASFKSMKENKMANFTLVPADLIDQKDGSFIRKGISGDWRNHFTDQQKEHFDKVYKEKMKDLSVKLIWD</sequence>
<comment type="similarity">
    <text evidence="1 3">Belongs to the sulfotransferase 1 family.</text>
</comment>
<evidence type="ECO:0000256" key="1">
    <source>
        <dbReference type="ARBA" id="ARBA00005771"/>
    </source>
</evidence>
<evidence type="ECO:0000256" key="2">
    <source>
        <dbReference type="ARBA" id="ARBA00022679"/>
    </source>
</evidence>
<comment type="caution">
    <text evidence="5">The sequence shown here is derived from an EMBL/GenBank/DDBJ whole genome shotgun (WGS) entry which is preliminary data.</text>
</comment>
<dbReference type="EC" id="2.8.2.-" evidence="3"/>
<protein>
    <recommendedName>
        <fullName evidence="3">Sulfotransferase</fullName>
        <ecNumber evidence="3">2.8.2.-</ecNumber>
    </recommendedName>
</protein>
<dbReference type="GO" id="GO:0008146">
    <property type="term" value="F:sulfotransferase activity"/>
    <property type="evidence" value="ECO:0007669"/>
    <property type="project" value="InterPro"/>
</dbReference>
<accession>A0AAV7PVF9</accession>
<reference evidence="5" key="1">
    <citation type="journal article" date="2022" name="bioRxiv">
        <title>Sequencing and chromosome-scale assembly of the giantPleurodeles waltlgenome.</title>
        <authorList>
            <person name="Brown T."/>
            <person name="Elewa A."/>
            <person name="Iarovenko S."/>
            <person name="Subramanian E."/>
            <person name="Araus A.J."/>
            <person name="Petzold A."/>
            <person name="Susuki M."/>
            <person name="Suzuki K.-i.T."/>
            <person name="Hayashi T."/>
            <person name="Toyoda A."/>
            <person name="Oliveira C."/>
            <person name="Osipova E."/>
            <person name="Leigh N.D."/>
            <person name="Simon A."/>
            <person name="Yun M.H."/>
        </authorList>
    </citation>
    <scope>NUCLEOTIDE SEQUENCE</scope>
    <source>
        <strain evidence="5">20211129_DDA</strain>
        <tissue evidence="5">Liver</tissue>
    </source>
</reference>
<keyword evidence="6" id="KW-1185">Reference proteome</keyword>
<dbReference type="Gene3D" id="3.40.50.300">
    <property type="entry name" value="P-loop containing nucleotide triphosphate hydrolases"/>
    <property type="match status" value="1"/>
</dbReference>
<keyword evidence="2 3" id="KW-0808">Transferase</keyword>
<evidence type="ECO:0000313" key="6">
    <source>
        <dbReference type="Proteomes" id="UP001066276"/>
    </source>
</evidence>
<proteinExistence type="inferred from homology"/>
<evidence type="ECO:0000256" key="3">
    <source>
        <dbReference type="RuleBase" id="RU361155"/>
    </source>
</evidence>
<dbReference type="EMBL" id="JANPWB010000011">
    <property type="protein sequence ID" value="KAJ1131272.1"/>
    <property type="molecule type" value="Genomic_DNA"/>
</dbReference>
<dbReference type="Pfam" id="PF00685">
    <property type="entry name" value="Sulfotransfer_1"/>
    <property type="match status" value="1"/>
</dbReference>
<organism evidence="5 6">
    <name type="scientific">Pleurodeles waltl</name>
    <name type="common">Iberian ribbed newt</name>
    <dbReference type="NCBI Taxonomy" id="8319"/>
    <lineage>
        <taxon>Eukaryota</taxon>
        <taxon>Metazoa</taxon>
        <taxon>Chordata</taxon>
        <taxon>Craniata</taxon>
        <taxon>Vertebrata</taxon>
        <taxon>Euteleostomi</taxon>
        <taxon>Amphibia</taxon>
        <taxon>Batrachia</taxon>
        <taxon>Caudata</taxon>
        <taxon>Salamandroidea</taxon>
        <taxon>Salamandridae</taxon>
        <taxon>Pleurodelinae</taxon>
        <taxon>Pleurodeles</taxon>
    </lineage>
</organism>
<gene>
    <name evidence="5" type="ORF">NDU88_009610</name>
</gene>
<dbReference type="InterPro" id="IPR027417">
    <property type="entry name" value="P-loop_NTPase"/>
</dbReference>
<evidence type="ECO:0000259" key="4">
    <source>
        <dbReference type="Pfam" id="PF00685"/>
    </source>
</evidence>
<dbReference type="AlphaFoldDB" id="A0AAV7PVF9"/>
<name>A0AAV7PVF9_PLEWA</name>
<dbReference type="InterPro" id="IPR000863">
    <property type="entry name" value="Sulfotransferase_dom"/>
</dbReference>
<dbReference type="Proteomes" id="UP001066276">
    <property type="component" value="Chromosome 7"/>
</dbReference>